<dbReference type="AlphaFoldDB" id="A0A915IW88"/>
<sequence length="110" mass="11815">MSNQRGTTQHPSATPSNKIQCLQSEMARLMAHIARLTAQQMAPPRRNLMLSTTPWAHVQNAGDCPSGAHLQMCSYNGSCTYNEASCRAQHSNRAGPSNAAATGVGCCYFC</sequence>
<evidence type="ECO:0000313" key="2">
    <source>
        <dbReference type="WBParaSite" id="nRc.2.0.1.t17670-RA"/>
    </source>
</evidence>
<dbReference type="WBParaSite" id="nRc.2.0.1.t17670-RA">
    <property type="protein sequence ID" value="nRc.2.0.1.t17670-RA"/>
    <property type="gene ID" value="nRc.2.0.1.g17670"/>
</dbReference>
<organism evidence="1 2">
    <name type="scientific">Romanomermis culicivorax</name>
    <name type="common">Nematode worm</name>
    <dbReference type="NCBI Taxonomy" id="13658"/>
    <lineage>
        <taxon>Eukaryota</taxon>
        <taxon>Metazoa</taxon>
        <taxon>Ecdysozoa</taxon>
        <taxon>Nematoda</taxon>
        <taxon>Enoplea</taxon>
        <taxon>Dorylaimia</taxon>
        <taxon>Mermithida</taxon>
        <taxon>Mermithoidea</taxon>
        <taxon>Mermithidae</taxon>
        <taxon>Romanomermis</taxon>
    </lineage>
</organism>
<dbReference type="Proteomes" id="UP000887565">
    <property type="component" value="Unplaced"/>
</dbReference>
<keyword evidence="1" id="KW-1185">Reference proteome</keyword>
<name>A0A915IW88_ROMCU</name>
<accession>A0A915IW88</accession>
<proteinExistence type="predicted"/>
<protein>
    <submittedName>
        <fullName evidence="2">Uncharacterized protein</fullName>
    </submittedName>
</protein>
<evidence type="ECO:0000313" key="1">
    <source>
        <dbReference type="Proteomes" id="UP000887565"/>
    </source>
</evidence>
<reference evidence="2" key="1">
    <citation type="submission" date="2022-11" db="UniProtKB">
        <authorList>
            <consortium name="WormBaseParasite"/>
        </authorList>
    </citation>
    <scope>IDENTIFICATION</scope>
</reference>